<feature type="domain" description="Phosphoribosyl-dephospho-CoA transferase MdcG N-terminal" evidence="4">
    <location>
        <begin position="5"/>
        <end position="77"/>
    </location>
</feature>
<keyword evidence="6" id="KW-1185">Reference proteome</keyword>
<feature type="domain" description="Phosphoribosyl-dephospho-CoA transferase MdcG C-terminal" evidence="3">
    <location>
        <begin position="88"/>
        <end position="199"/>
    </location>
</feature>
<accession>A0ABV6GIA6</accession>
<dbReference type="Proteomes" id="UP001589854">
    <property type="component" value="Unassembled WGS sequence"/>
</dbReference>
<organism evidence="5 6">
    <name type="scientific">Metabacillus herbersteinensis</name>
    <dbReference type="NCBI Taxonomy" id="283816"/>
    <lineage>
        <taxon>Bacteria</taxon>
        <taxon>Bacillati</taxon>
        <taxon>Bacillota</taxon>
        <taxon>Bacilli</taxon>
        <taxon>Bacillales</taxon>
        <taxon>Bacillaceae</taxon>
        <taxon>Metabacillus</taxon>
    </lineage>
</organism>
<keyword evidence="1" id="KW-0808">Transferase</keyword>
<name>A0ABV6GIA6_9BACI</name>
<dbReference type="NCBIfam" id="TIGR03135">
    <property type="entry name" value="malonate_mdcG"/>
    <property type="match status" value="1"/>
</dbReference>
<evidence type="ECO:0000313" key="5">
    <source>
        <dbReference type="EMBL" id="MFC0272667.1"/>
    </source>
</evidence>
<dbReference type="Pfam" id="PF20866">
    <property type="entry name" value="MdcG_N"/>
    <property type="match status" value="1"/>
</dbReference>
<sequence length="223" mass="25123">MELNPHDLLEVEGIGDLICYSSFPEWVEKSIAKAPFVVVRRARASEGLVSVGVRGSMRNERFAAFLSVDHIVRRITPEQLAQERNWNEHSKEIFCCLERVSKLMNLHSLTWGPVGSVGFELVSGKETTTKTSDIDIVIRFSEGFTTRFAREIEAELKKIQVRVDVQMEAMEGAFSLSEYATLGGKTVLLRTMDGPMLMKISTLENGRTMERQKVKSFCLSVDS</sequence>
<dbReference type="InterPro" id="IPR049180">
    <property type="entry name" value="MdcG_C"/>
</dbReference>
<dbReference type="InterPro" id="IPR017557">
    <property type="entry name" value="Holo-ACP_synthase"/>
</dbReference>
<evidence type="ECO:0000256" key="2">
    <source>
        <dbReference type="ARBA" id="ARBA00022695"/>
    </source>
</evidence>
<evidence type="ECO:0000259" key="3">
    <source>
        <dbReference type="Pfam" id="PF10620"/>
    </source>
</evidence>
<gene>
    <name evidence="5" type="ORF">ACFFIX_14625</name>
</gene>
<evidence type="ECO:0000313" key="6">
    <source>
        <dbReference type="Proteomes" id="UP001589854"/>
    </source>
</evidence>
<evidence type="ECO:0000259" key="4">
    <source>
        <dbReference type="Pfam" id="PF20866"/>
    </source>
</evidence>
<reference evidence="5 6" key="1">
    <citation type="submission" date="2024-09" db="EMBL/GenBank/DDBJ databases">
        <authorList>
            <person name="Sun Q."/>
            <person name="Mori K."/>
        </authorList>
    </citation>
    <scope>NUCLEOTIDE SEQUENCE [LARGE SCALE GENOMIC DNA]</scope>
    <source>
        <strain evidence="5 6">CCM 7228</strain>
    </source>
</reference>
<dbReference type="InterPro" id="IPR048903">
    <property type="entry name" value="MdcG_N"/>
</dbReference>
<evidence type="ECO:0000256" key="1">
    <source>
        <dbReference type="ARBA" id="ARBA00022679"/>
    </source>
</evidence>
<dbReference type="NCBIfam" id="NF002332">
    <property type="entry name" value="PRK01293.1"/>
    <property type="match status" value="1"/>
</dbReference>
<dbReference type="EMBL" id="JBHLVO010000012">
    <property type="protein sequence ID" value="MFC0272667.1"/>
    <property type="molecule type" value="Genomic_DNA"/>
</dbReference>
<protein>
    <submittedName>
        <fullName evidence="5">Malonate decarboxylase holo-ACP synthase</fullName>
    </submittedName>
</protein>
<keyword evidence="2" id="KW-0548">Nucleotidyltransferase</keyword>
<dbReference type="Pfam" id="PF10620">
    <property type="entry name" value="MdcG"/>
    <property type="match status" value="1"/>
</dbReference>
<proteinExistence type="predicted"/>
<comment type="caution">
    <text evidence="5">The sequence shown here is derived from an EMBL/GenBank/DDBJ whole genome shotgun (WGS) entry which is preliminary data.</text>
</comment>